<dbReference type="Gene3D" id="3.40.850.10">
    <property type="entry name" value="Kinesin motor domain"/>
    <property type="match status" value="1"/>
</dbReference>
<accession>A0A0G4IN55</accession>
<dbReference type="EMBL" id="OVEO01000003">
    <property type="protein sequence ID" value="SPQ94657.1"/>
    <property type="molecule type" value="Genomic_DNA"/>
</dbReference>
<evidence type="ECO:0000256" key="2">
    <source>
        <dbReference type="ARBA" id="ARBA00022840"/>
    </source>
</evidence>
<gene>
    <name evidence="8" type="ORF">PBRA_005211</name>
    <name evidence="9" type="ORF">PLBR_LOCUS1872</name>
</gene>
<evidence type="ECO:0000256" key="5">
    <source>
        <dbReference type="SAM" id="Coils"/>
    </source>
</evidence>
<dbReference type="InterPro" id="IPR013784">
    <property type="entry name" value="Carb-bd-like_fold"/>
</dbReference>
<dbReference type="InterPro" id="IPR013783">
    <property type="entry name" value="Ig-like_fold"/>
</dbReference>
<dbReference type="InterPro" id="IPR036961">
    <property type="entry name" value="Kinesin_motor_dom_sf"/>
</dbReference>
<sequence length="632" mass="69468">MSSPPPLVRLLYQVRYAAGDADRLVLSGSIEQLGGWDLSRAVPLESAAAATWRCQVDVPAVDFQYAYVVLGATPTWSPKRTVRLRGKHQTEPVVCITDDGDALNRRLSDIHDRLERASNRRALDNVEAEIEDLRLQLSRTRTRSHDALVQAKQSVDSMRCALATLRTEAAALAKKALDGSQVQIDDLLVRLTAQRQEVADLRQSSQVDSSTRRALLGEIGDLRGKVRVIVRVRPRLESDAGCDDADIDFADDTSLCLGDKLYTFDRVLGPDATQADVFGEVRDLFRSCLDGFTCSVFSYGATNSGKTFSMEGPPDDRGVTFRALQHMFDLREERSAVCSVTFAASVVEIYNETLRDLLVPSDAPELPLDVMTGGRVTNLTWTTLESVRHAWSLIMRAVRSRSTGATLCNERSSRSHLVVCITAVSVDKRSGAQLTGRLALVDLAGSERLRMSGAVGDRLRESQAINKSLSTLSKVIRALSDGDQHVPFRDSRLTFLLQDFLSPSAKVATLVHVSPCGEQEGLSTLRFAQRCKLVDLGPARRRLESSQLLRYKVAVAEKDRLIESLRAEIVALRGRQPSPSRQSTAKSTPKSASRGASRRRADDAADANENVAPQVQVLGRLPFDELESGRAR</sequence>
<dbReference type="OMA" id="NSCIMAY"/>
<dbReference type="SMART" id="SM00129">
    <property type="entry name" value="KISc"/>
    <property type="match status" value="1"/>
</dbReference>
<keyword evidence="10" id="KW-1185">Reference proteome</keyword>
<organism evidence="8 10">
    <name type="scientific">Plasmodiophora brassicae</name>
    <name type="common">Clubroot disease agent</name>
    <dbReference type="NCBI Taxonomy" id="37360"/>
    <lineage>
        <taxon>Eukaryota</taxon>
        <taxon>Sar</taxon>
        <taxon>Rhizaria</taxon>
        <taxon>Endomyxa</taxon>
        <taxon>Phytomyxea</taxon>
        <taxon>Plasmodiophorida</taxon>
        <taxon>Plasmodiophoridae</taxon>
        <taxon>Plasmodiophora</taxon>
    </lineage>
</organism>
<dbReference type="InterPro" id="IPR019821">
    <property type="entry name" value="Kinesin_motor_CS"/>
</dbReference>
<keyword evidence="2 3" id="KW-0067">ATP-binding</keyword>
<dbReference type="PRINTS" id="PR00380">
    <property type="entry name" value="KINESINHEAVY"/>
</dbReference>
<keyword evidence="3 4" id="KW-0505">Motor protein</keyword>
<feature type="binding site" evidence="3">
    <location>
        <begin position="300"/>
        <end position="307"/>
    </location>
    <ligand>
        <name>ATP</name>
        <dbReference type="ChEBI" id="CHEBI:30616"/>
    </ligand>
</feature>
<dbReference type="EMBL" id="CDSF01000068">
    <property type="protein sequence ID" value="CEO96602.1"/>
    <property type="molecule type" value="Genomic_DNA"/>
</dbReference>
<dbReference type="InterPro" id="IPR027640">
    <property type="entry name" value="Kinesin-like_fam"/>
</dbReference>
<proteinExistence type="inferred from homology"/>
<dbReference type="GO" id="GO:0003777">
    <property type="term" value="F:microtubule motor activity"/>
    <property type="evidence" value="ECO:0007669"/>
    <property type="project" value="InterPro"/>
</dbReference>
<evidence type="ECO:0000259" key="7">
    <source>
        <dbReference type="PROSITE" id="PS50067"/>
    </source>
</evidence>
<dbReference type="InterPro" id="IPR027417">
    <property type="entry name" value="P-loop_NTPase"/>
</dbReference>
<dbReference type="PANTHER" id="PTHR47972">
    <property type="entry name" value="KINESIN-LIKE PROTEIN KLP-3"/>
    <property type="match status" value="1"/>
</dbReference>
<feature type="domain" description="Kinesin motor" evidence="7">
    <location>
        <begin position="225"/>
        <end position="534"/>
    </location>
</feature>
<keyword evidence="1 3" id="KW-0547">Nucleotide-binding</keyword>
<evidence type="ECO:0000256" key="6">
    <source>
        <dbReference type="SAM" id="MobiDB-lite"/>
    </source>
</evidence>
<dbReference type="Pfam" id="PF00225">
    <property type="entry name" value="Kinesin"/>
    <property type="match status" value="1"/>
</dbReference>
<keyword evidence="5" id="KW-0175">Coiled coil</keyword>
<evidence type="ECO:0000256" key="4">
    <source>
        <dbReference type="RuleBase" id="RU000394"/>
    </source>
</evidence>
<dbReference type="Pfam" id="PF00686">
    <property type="entry name" value="CBM_20"/>
    <property type="match status" value="1"/>
</dbReference>
<reference evidence="8 10" key="1">
    <citation type="submission" date="2015-02" db="EMBL/GenBank/DDBJ databases">
        <authorList>
            <person name="Chooi Y.-H."/>
        </authorList>
    </citation>
    <scope>NUCLEOTIDE SEQUENCE [LARGE SCALE GENOMIC DNA]</scope>
    <source>
        <strain evidence="8">E3</strain>
    </source>
</reference>
<evidence type="ECO:0000256" key="3">
    <source>
        <dbReference type="PROSITE-ProRule" id="PRU00283"/>
    </source>
</evidence>
<geneLocation type="mitochondrion" evidence="9"/>
<evidence type="ECO:0000313" key="8">
    <source>
        <dbReference type="EMBL" id="CEO96602.1"/>
    </source>
</evidence>
<dbReference type="GO" id="GO:0008017">
    <property type="term" value="F:microtubule binding"/>
    <property type="evidence" value="ECO:0007669"/>
    <property type="project" value="InterPro"/>
</dbReference>
<evidence type="ECO:0000313" key="9">
    <source>
        <dbReference type="EMBL" id="SPQ94657.1"/>
    </source>
</evidence>
<dbReference type="PROSITE" id="PS50067">
    <property type="entry name" value="KINESIN_MOTOR_2"/>
    <property type="match status" value="1"/>
</dbReference>
<dbReference type="AlphaFoldDB" id="A0A0G4IN55"/>
<feature type="compositionally biased region" description="Polar residues" evidence="6">
    <location>
        <begin position="577"/>
        <end position="590"/>
    </location>
</feature>
<evidence type="ECO:0000313" key="11">
    <source>
        <dbReference type="Proteomes" id="UP000290189"/>
    </source>
</evidence>
<dbReference type="OrthoDB" id="3176171at2759"/>
<dbReference type="InterPro" id="IPR002044">
    <property type="entry name" value="CBM20"/>
</dbReference>
<dbReference type="SUPFAM" id="SSF49452">
    <property type="entry name" value="Starch-binding domain-like"/>
    <property type="match status" value="1"/>
</dbReference>
<evidence type="ECO:0000256" key="1">
    <source>
        <dbReference type="ARBA" id="ARBA00022741"/>
    </source>
</evidence>
<dbReference type="PANTHER" id="PTHR47972:SF28">
    <property type="entry name" value="KINESIN-LIKE PROTEIN KLP-3"/>
    <property type="match status" value="1"/>
</dbReference>
<name>A0A0G4IN55_PLABS</name>
<dbReference type="SUPFAM" id="SSF52540">
    <property type="entry name" value="P-loop containing nucleoside triphosphate hydrolases"/>
    <property type="match status" value="1"/>
</dbReference>
<protein>
    <recommendedName>
        <fullName evidence="4">Kinesin-like protein</fullName>
    </recommendedName>
</protein>
<dbReference type="Proteomes" id="UP000039324">
    <property type="component" value="Unassembled WGS sequence"/>
</dbReference>
<keyword evidence="4" id="KW-0493">Microtubule</keyword>
<feature type="coiled-coil region" evidence="5">
    <location>
        <begin position="116"/>
        <end position="143"/>
    </location>
</feature>
<comment type="similarity">
    <text evidence="3 4">Belongs to the TRAFAC class myosin-kinesin ATPase superfamily. Kinesin family.</text>
</comment>
<keyword evidence="9" id="KW-0496">Mitochondrion</keyword>
<feature type="region of interest" description="Disordered" evidence="6">
    <location>
        <begin position="573"/>
        <end position="613"/>
    </location>
</feature>
<dbReference type="GO" id="GO:0005874">
    <property type="term" value="C:microtubule"/>
    <property type="evidence" value="ECO:0007669"/>
    <property type="project" value="UniProtKB-KW"/>
</dbReference>
<dbReference type="STRING" id="37360.A0A0G4IN55"/>
<reference evidence="9 11" key="2">
    <citation type="submission" date="2018-03" db="EMBL/GenBank/DDBJ databases">
        <authorList>
            <person name="Fogelqvist J."/>
        </authorList>
    </citation>
    <scope>NUCLEOTIDE SEQUENCE [LARGE SCALE GENOMIC DNA]</scope>
</reference>
<dbReference type="Gene3D" id="2.60.40.10">
    <property type="entry name" value="Immunoglobulins"/>
    <property type="match status" value="1"/>
</dbReference>
<dbReference type="GO" id="GO:0005524">
    <property type="term" value="F:ATP binding"/>
    <property type="evidence" value="ECO:0007669"/>
    <property type="project" value="UniProtKB-UniRule"/>
</dbReference>
<dbReference type="GO" id="GO:0007018">
    <property type="term" value="P:microtubule-based movement"/>
    <property type="evidence" value="ECO:0007669"/>
    <property type="project" value="InterPro"/>
</dbReference>
<dbReference type="InterPro" id="IPR001752">
    <property type="entry name" value="Kinesin_motor_dom"/>
</dbReference>
<dbReference type="Proteomes" id="UP000290189">
    <property type="component" value="Unassembled WGS sequence"/>
</dbReference>
<dbReference type="GO" id="GO:2001070">
    <property type="term" value="F:starch binding"/>
    <property type="evidence" value="ECO:0007669"/>
    <property type="project" value="InterPro"/>
</dbReference>
<evidence type="ECO:0000313" key="10">
    <source>
        <dbReference type="Proteomes" id="UP000039324"/>
    </source>
</evidence>
<dbReference type="PROSITE" id="PS00411">
    <property type="entry name" value="KINESIN_MOTOR_1"/>
    <property type="match status" value="1"/>
</dbReference>